<proteinExistence type="predicted"/>
<name>A0A284RNA0_ARMOS</name>
<evidence type="ECO:0000313" key="1">
    <source>
        <dbReference type="EMBL" id="SJL10252.1"/>
    </source>
</evidence>
<evidence type="ECO:0000313" key="2">
    <source>
        <dbReference type="Proteomes" id="UP000219338"/>
    </source>
</evidence>
<protein>
    <submittedName>
        <fullName evidence="1">Uncharacterized protein</fullName>
    </submittedName>
</protein>
<dbReference type="EMBL" id="FUEG01000012">
    <property type="protein sequence ID" value="SJL10252.1"/>
    <property type="molecule type" value="Genomic_DNA"/>
</dbReference>
<dbReference type="Proteomes" id="UP000219338">
    <property type="component" value="Unassembled WGS sequence"/>
</dbReference>
<gene>
    <name evidence="1" type="ORF">ARMOST_13636</name>
</gene>
<reference evidence="2" key="1">
    <citation type="journal article" date="2017" name="Nat. Ecol. Evol.">
        <title>Genome expansion and lineage-specific genetic innovations in the forest pathogenic fungi Armillaria.</title>
        <authorList>
            <person name="Sipos G."/>
            <person name="Prasanna A.N."/>
            <person name="Walter M.C."/>
            <person name="O'Connor E."/>
            <person name="Balint B."/>
            <person name="Krizsan K."/>
            <person name="Kiss B."/>
            <person name="Hess J."/>
            <person name="Varga T."/>
            <person name="Slot J."/>
            <person name="Riley R."/>
            <person name="Boka B."/>
            <person name="Rigling D."/>
            <person name="Barry K."/>
            <person name="Lee J."/>
            <person name="Mihaltcheva S."/>
            <person name="LaButti K."/>
            <person name="Lipzen A."/>
            <person name="Waldron R."/>
            <person name="Moloney N.M."/>
            <person name="Sperisen C."/>
            <person name="Kredics L."/>
            <person name="Vagvoelgyi C."/>
            <person name="Patrignani A."/>
            <person name="Fitzpatrick D."/>
            <person name="Nagy I."/>
            <person name="Doyle S."/>
            <person name="Anderson J.B."/>
            <person name="Grigoriev I.V."/>
            <person name="Gueldener U."/>
            <person name="Muensterkoetter M."/>
            <person name="Nagy L.G."/>
        </authorList>
    </citation>
    <scope>NUCLEOTIDE SEQUENCE [LARGE SCALE GENOMIC DNA]</scope>
    <source>
        <strain evidence="2">C18/9</strain>
    </source>
</reference>
<keyword evidence="2" id="KW-1185">Reference proteome</keyword>
<dbReference type="AlphaFoldDB" id="A0A284RNA0"/>
<accession>A0A284RNA0</accession>
<sequence length="277" mass="29321">MIAKDLLTGAHLSSAGRSQSFFIGTPFNPISITTHSDSLTTHSDIPAMNLLALNVSRMTSTPVSESQNRYAALSIDECNDDNIPLKGCNDALPARAEAKAVNPAGHEAESLSTLPLRKLGQTEAKRHTSSLRGVTQPMKVLNEKSPTIVTPINTASLPRRTDGTCYGQKGAPLSAPHEASSRHEQAALTQRSPITTVGIESRLDGALENTARKTQDEEAMAGVAIMKDTLSKSVVAPESVSLRGEGETGKSVFAVQAQPVVCPNNPLIMALGHSMPH</sequence>
<organism evidence="1 2">
    <name type="scientific">Armillaria ostoyae</name>
    <name type="common">Armillaria root rot fungus</name>
    <dbReference type="NCBI Taxonomy" id="47428"/>
    <lineage>
        <taxon>Eukaryota</taxon>
        <taxon>Fungi</taxon>
        <taxon>Dikarya</taxon>
        <taxon>Basidiomycota</taxon>
        <taxon>Agaricomycotina</taxon>
        <taxon>Agaricomycetes</taxon>
        <taxon>Agaricomycetidae</taxon>
        <taxon>Agaricales</taxon>
        <taxon>Marasmiineae</taxon>
        <taxon>Physalacriaceae</taxon>
        <taxon>Armillaria</taxon>
    </lineage>
</organism>